<evidence type="ECO:0000256" key="1">
    <source>
        <dbReference type="ARBA" id="ARBA00022801"/>
    </source>
</evidence>
<evidence type="ECO:0000313" key="4">
    <source>
        <dbReference type="EMBL" id="MBF1383335.1"/>
    </source>
</evidence>
<sequence>MKPNLLKNTGATMVALFIAMLALTTSAHAQGTARIILEAHNVWGDGSGYQLLLDADHNLYGERIPCGGPLWKDANPPADLYNGFEYKIPANADPSTTPKYMVVDGEDYVDIPAGIYDFCITAPQANSKIWIAGDGDAPTRDNDYKFEAGKTYRFTMYRSTEDENDAAKLSITGSGEITTYKLWIGGTQVTSDNCNDLPHTDGNISYDPATRVLTLDNATINATGENDGIWSKTDGLTIIIVGNSTINATGGAAIKVEESHCTMGSGDKLNLSGKKYALNVTAKANLFLSNCTIDCDGSFGNDINDATVSINNSNITAKGKGTESVRGIEKLTLEGCAVTKPAGATYDPTLCGVALNGKLVADQVSISTIAAYDLEVAGTKVTAMNCNDLSKIEGLKGSAHYDPTTKVLTLNNATIDTESENAILSNIDNLTVKCIGTNTLKAQKAAISLKSSLTINGGGILNVESEKDCAIYVNNANLVVEDCTLNAKSKLYGISGNNGESENLTIRNANVTAEGTERGSIVDFASLFMEGCSITQPTGAKFDKAKHCVVLNGEKVKTKVVIAKNANAIDTPSADEATATTIYNLNGMRLSAELKQLPKGVYIVNGKKVVKP</sequence>
<dbReference type="Proteomes" id="UP000771736">
    <property type="component" value="Unassembled WGS sequence"/>
</dbReference>
<reference evidence="4" key="1">
    <citation type="submission" date="2020-04" db="EMBL/GenBank/DDBJ databases">
        <title>Deep metagenomics examines the oral microbiome during advanced dental caries in children, revealing novel taxa and co-occurrences with host molecules.</title>
        <authorList>
            <person name="Baker J.L."/>
            <person name="Morton J.T."/>
            <person name="Dinis M."/>
            <person name="Alvarez R."/>
            <person name="Tran N.C."/>
            <person name="Knight R."/>
            <person name="Edlund A."/>
        </authorList>
    </citation>
    <scope>NUCLEOTIDE SEQUENCE</scope>
    <source>
        <strain evidence="4">JCVI_44_bin.5</strain>
    </source>
</reference>
<keyword evidence="1" id="KW-0378">Hydrolase</keyword>
<evidence type="ECO:0000256" key="2">
    <source>
        <dbReference type="SAM" id="SignalP"/>
    </source>
</evidence>
<feature type="signal peptide" evidence="2">
    <location>
        <begin position="1"/>
        <end position="29"/>
    </location>
</feature>
<dbReference type="EMBL" id="JABZSJ010000001">
    <property type="protein sequence ID" value="MBF1383335.1"/>
    <property type="molecule type" value="Genomic_DNA"/>
</dbReference>
<dbReference type="RefSeq" id="WP_273158130.1">
    <property type="nucleotide sequence ID" value="NZ_JABZSJ010000001.1"/>
</dbReference>
<dbReference type="Pfam" id="PF10365">
    <property type="entry name" value="DUF2436"/>
    <property type="match status" value="1"/>
</dbReference>
<dbReference type="InterPro" id="IPR018832">
    <property type="entry name" value="Pept_C25_gingipain_C"/>
</dbReference>
<dbReference type="AlphaFoldDB" id="A0A930MXI1"/>
<organism evidence="4 5">
    <name type="scientific">Prevotella aurantiaca</name>
    <dbReference type="NCBI Taxonomy" id="596085"/>
    <lineage>
        <taxon>Bacteria</taxon>
        <taxon>Pseudomonadati</taxon>
        <taxon>Bacteroidota</taxon>
        <taxon>Bacteroidia</taxon>
        <taxon>Bacteroidales</taxon>
        <taxon>Prevotellaceae</taxon>
        <taxon>Prevotella</taxon>
    </lineage>
</organism>
<feature type="chain" id="PRO_5038139339" evidence="2">
    <location>
        <begin position="30"/>
        <end position="612"/>
    </location>
</feature>
<keyword evidence="2" id="KW-0732">Signal</keyword>
<evidence type="ECO:0000313" key="5">
    <source>
        <dbReference type="Proteomes" id="UP000771736"/>
    </source>
</evidence>
<name>A0A930MXI1_9BACT</name>
<feature type="domain" description="Peptidase C25 gingipain C-terminal" evidence="3">
    <location>
        <begin position="30"/>
        <end position="160"/>
    </location>
</feature>
<evidence type="ECO:0000259" key="3">
    <source>
        <dbReference type="Pfam" id="PF10365"/>
    </source>
</evidence>
<proteinExistence type="predicted"/>
<gene>
    <name evidence="4" type="ORF">HXN26_00535</name>
</gene>
<comment type="caution">
    <text evidence="4">The sequence shown here is derived from an EMBL/GenBank/DDBJ whole genome shotgun (WGS) entry which is preliminary data.</text>
</comment>
<dbReference type="GO" id="GO:0016787">
    <property type="term" value="F:hydrolase activity"/>
    <property type="evidence" value="ECO:0007669"/>
    <property type="project" value="UniProtKB-KW"/>
</dbReference>
<accession>A0A930MXI1</accession>
<protein>
    <submittedName>
        <fullName evidence="4">DUF2436 domain-containing protein</fullName>
    </submittedName>
</protein>